<dbReference type="Pfam" id="PF07927">
    <property type="entry name" value="HicA_toxin"/>
    <property type="match status" value="1"/>
</dbReference>
<evidence type="ECO:0008006" key="3">
    <source>
        <dbReference type="Google" id="ProtNLM"/>
    </source>
</evidence>
<name>A0A1E3X887_9BACT</name>
<evidence type="ECO:0000313" key="2">
    <source>
        <dbReference type="Proteomes" id="UP000094056"/>
    </source>
</evidence>
<dbReference type="Proteomes" id="UP000094056">
    <property type="component" value="Unassembled WGS sequence"/>
</dbReference>
<dbReference type="SUPFAM" id="SSF54786">
    <property type="entry name" value="YcfA/nrd intein domain"/>
    <property type="match status" value="1"/>
</dbReference>
<comment type="caution">
    <text evidence="1">The sequence shown here is derived from an EMBL/GenBank/DDBJ whole genome shotgun (WGS) entry which is preliminary data.</text>
</comment>
<sequence>MSKKEKLIARLRQRPRDFTWNELTSLLKSFGYREVRTGRTGGSRRRFVNPSAATITLHKPHPQNILKRYAIDQILDILKQEDML</sequence>
<proteinExistence type="predicted"/>
<organism evidence="1 2">
    <name type="scientific">Candidatus Scalindua rubra</name>
    <dbReference type="NCBI Taxonomy" id="1872076"/>
    <lineage>
        <taxon>Bacteria</taxon>
        <taxon>Pseudomonadati</taxon>
        <taxon>Planctomycetota</taxon>
        <taxon>Candidatus Brocadiia</taxon>
        <taxon>Candidatus Brocadiales</taxon>
        <taxon>Candidatus Scalinduaceae</taxon>
        <taxon>Candidatus Scalindua</taxon>
    </lineage>
</organism>
<dbReference type="InterPro" id="IPR012933">
    <property type="entry name" value="HicA_mRNA_interferase"/>
</dbReference>
<dbReference type="EMBL" id="MAYW01000091">
    <property type="protein sequence ID" value="ODS31847.1"/>
    <property type="molecule type" value="Genomic_DNA"/>
</dbReference>
<gene>
    <name evidence="1" type="ORF">SCARUB_03024</name>
</gene>
<dbReference type="AlphaFoldDB" id="A0A1E3X887"/>
<reference evidence="1 2" key="1">
    <citation type="submission" date="2016-07" db="EMBL/GenBank/DDBJ databases">
        <title>Draft genome of Scalindua rubra, obtained from a brine-seawater interface in the Red Sea, sheds light on salt adaptation in anammox bacteria.</title>
        <authorList>
            <person name="Speth D.R."/>
            <person name="Lagkouvardos I."/>
            <person name="Wang Y."/>
            <person name="Qian P.-Y."/>
            <person name="Dutilh B.E."/>
            <person name="Jetten M.S."/>
        </authorList>
    </citation>
    <scope>NUCLEOTIDE SEQUENCE [LARGE SCALE GENOMIC DNA]</scope>
    <source>
        <strain evidence="1">BSI-1</strain>
    </source>
</reference>
<dbReference type="GO" id="GO:0003729">
    <property type="term" value="F:mRNA binding"/>
    <property type="evidence" value="ECO:0007669"/>
    <property type="project" value="InterPro"/>
</dbReference>
<protein>
    <recommendedName>
        <fullName evidence="3">YcfA-like protein</fullName>
    </recommendedName>
</protein>
<accession>A0A1E3X887</accession>
<evidence type="ECO:0000313" key="1">
    <source>
        <dbReference type="EMBL" id="ODS31847.1"/>
    </source>
</evidence>